<dbReference type="Proteomes" id="UP000472320">
    <property type="component" value="Unassembled WGS sequence"/>
</dbReference>
<dbReference type="EMBL" id="WNKX01000009">
    <property type="protein sequence ID" value="MTW11687.1"/>
    <property type="molecule type" value="Genomic_DNA"/>
</dbReference>
<keyword evidence="2" id="KW-1185">Reference proteome</keyword>
<name>A0A6L6QIE8_9BURK</name>
<evidence type="ECO:0000313" key="1">
    <source>
        <dbReference type="EMBL" id="MTW11687.1"/>
    </source>
</evidence>
<protein>
    <recommendedName>
        <fullName evidence="3">DUF1579 domain-containing protein</fullName>
    </recommendedName>
</protein>
<gene>
    <name evidence="1" type="ORF">GM658_13865</name>
</gene>
<organism evidence="1 2">
    <name type="scientific">Massilia eburnea</name>
    <dbReference type="NCBI Taxonomy" id="1776165"/>
    <lineage>
        <taxon>Bacteria</taxon>
        <taxon>Pseudomonadati</taxon>
        <taxon>Pseudomonadota</taxon>
        <taxon>Betaproteobacteria</taxon>
        <taxon>Burkholderiales</taxon>
        <taxon>Oxalobacteraceae</taxon>
        <taxon>Telluria group</taxon>
        <taxon>Massilia</taxon>
    </lineage>
</organism>
<sequence length="164" mass="19122">MERARHAFDFLHGDWSVQNRRQSDYANPDSPWETFRASNLVHALPAGIGNYDEYRPLGGWRPGFVAMTLRVFDPVTARWSIYWLTNRDGGLDPATGMLLPPVVGRFDADGVGRFEGEEVYQGRLARVRFTWTRVSEREARWEQAYSWDDGSSWQTNWIMEFTRK</sequence>
<dbReference type="AlphaFoldDB" id="A0A6L6QIE8"/>
<proteinExistence type="predicted"/>
<accession>A0A6L6QIE8</accession>
<evidence type="ECO:0000313" key="2">
    <source>
        <dbReference type="Proteomes" id="UP000472320"/>
    </source>
</evidence>
<reference evidence="1 2" key="1">
    <citation type="submission" date="2019-11" db="EMBL/GenBank/DDBJ databases">
        <title>Type strains purchased from KCTC, JCM and DSMZ.</title>
        <authorList>
            <person name="Lu H."/>
        </authorList>
    </citation>
    <scope>NUCLEOTIDE SEQUENCE [LARGE SCALE GENOMIC DNA]</scope>
    <source>
        <strain evidence="1 2">JCM 31587</strain>
    </source>
</reference>
<evidence type="ECO:0008006" key="3">
    <source>
        <dbReference type="Google" id="ProtNLM"/>
    </source>
</evidence>
<comment type="caution">
    <text evidence="1">The sequence shown here is derived from an EMBL/GenBank/DDBJ whole genome shotgun (WGS) entry which is preliminary data.</text>
</comment>